<dbReference type="InterPro" id="IPR051398">
    <property type="entry name" value="Polysacch_Deacetylase"/>
</dbReference>
<evidence type="ECO:0000313" key="4">
    <source>
        <dbReference type="EMBL" id="MFC0718152.1"/>
    </source>
</evidence>
<dbReference type="Pfam" id="PF01522">
    <property type="entry name" value="Polysacc_deac_1"/>
    <property type="match status" value="2"/>
</dbReference>
<dbReference type="CDD" id="cd10918">
    <property type="entry name" value="CE4_NodB_like_5s_6s"/>
    <property type="match status" value="1"/>
</dbReference>
<keyword evidence="2" id="KW-0732">Signal</keyword>
<dbReference type="PANTHER" id="PTHR34216">
    <property type="match status" value="1"/>
</dbReference>
<evidence type="ECO:0000313" key="5">
    <source>
        <dbReference type="Proteomes" id="UP001589898"/>
    </source>
</evidence>
<dbReference type="RefSeq" id="WP_189494310.1">
    <property type="nucleotide sequence ID" value="NZ_BMZT01000001.1"/>
</dbReference>
<sequence>MAARVLATTGLRRMLAAALPRDGVLVLNYHRVGDSSRSRYDRALWSASAEGFDAQVGFLKSHCDVIALDDVPAALHRRGRHVAITFDDGYRDNHDIAFPVLRRHGVPAAFFIATGFIDRRLLPWWDAIAMQVRETSPRTLDLAPWLPAPLVLGDDREAPIRSVLAAYKALPFDETPPFLARLTAATGIEAPEHVDEEWMDWNMIRALARGGMTIGGHTVNHPILSSLPADAQRAEIQGCAARLREELGIAMAHFAYPVGGREAFNEDTRRLLGEAGVRQAYSFYGGIARAGADPLDLQRIAVDCGIGRDLFQAMVELPQLFCRLAA</sequence>
<feature type="domain" description="NodB homology" evidence="3">
    <location>
        <begin position="80"/>
        <end position="326"/>
    </location>
</feature>
<dbReference type="PROSITE" id="PS51677">
    <property type="entry name" value="NODB"/>
    <property type="match status" value="1"/>
</dbReference>
<protein>
    <submittedName>
        <fullName evidence="4">Polysaccharide deacetylase family protein</fullName>
    </submittedName>
</protein>
<keyword evidence="5" id="KW-1185">Reference proteome</keyword>
<gene>
    <name evidence="4" type="ORF">ACFFFU_10380</name>
</gene>
<dbReference type="EMBL" id="JBHLTF010000031">
    <property type="protein sequence ID" value="MFC0718152.1"/>
    <property type="molecule type" value="Genomic_DNA"/>
</dbReference>
<evidence type="ECO:0000256" key="1">
    <source>
        <dbReference type="ARBA" id="ARBA00004613"/>
    </source>
</evidence>
<dbReference type="SUPFAM" id="SSF88713">
    <property type="entry name" value="Glycoside hydrolase/deacetylase"/>
    <property type="match status" value="1"/>
</dbReference>
<dbReference type="InterPro" id="IPR002509">
    <property type="entry name" value="NODB_dom"/>
</dbReference>
<evidence type="ECO:0000256" key="2">
    <source>
        <dbReference type="ARBA" id="ARBA00022729"/>
    </source>
</evidence>
<organism evidence="4 5">
    <name type="scientific">Luteimonas padinae</name>
    <dbReference type="NCBI Taxonomy" id="1714359"/>
    <lineage>
        <taxon>Bacteria</taxon>
        <taxon>Pseudomonadati</taxon>
        <taxon>Pseudomonadota</taxon>
        <taxon>Gammaproteobacteria</taxon>
        <taxon>Lysobacterales</taxon>
        <taxon>Lysobacteraceae</taxon>
        <taxon>Luteimonas</taxon>
    </lineage>
</organism>
<dbReference type="Proteomes" id="UP001589898">
    <property type="component" value="Unassembled WGS sequence"/>
</dbReference>
<proteinExistence type="predicted"/>
<comment type="caution">
    <text evidence="4">The sequence shown here is derived from an EMBL/GenBank/DDBJ whole genome shotgun (WGS) entry which is preliminary data.</text>
</comment>
<dbReference type="InterPro" id="IPR011330">
    <property type="entry name" value="Glyco_hydro/deAcase_b/a-brl"/>
</dbReference>
<comment type="subcellular location">
    <subcellularLocation>
        <location evidence="1">Secreted</location>
    </subcellularLocation>
</comment>
<accession>A0ABV6SYZ2</accession>
<name>A0ABV6SYZ2_9GAMM</name>
<evidence type="ECO:0000259" key="3">
    <source>
        <dbReference type="PROSITE" id="PS51677"/>
    </source>
</evidence>
<dbReference type="PANTHER" id="PTHR34216:SF3">
    <property type="entry name" value="POLY-BETA-1,6-N-ACETYL-D-GLUCOSAMINE N-DEACETYLASE"/>
    <property type="match status" value="1"/>
</dbReference>
<dbReference type="Gene3D" id="3.20.20.370">
    <property type="entry name" value="Glycoside hydrolase/deacetylase"/>
    <property type="match status" value="1"/>
</dbReference>
<reference evidence="4 5" key="1">
    <citation type="submission" date="2024-09" db="EMBL/GenBank/DDBJ databases">
        <authorList>
            <person name="Sun Q."/>
            <person name="Mori K."/>
        </authorList>
    </citation>
    <scope>NUCLEOTIDE SEQUENCE [LARGE SCALE GENOMIC DNA]</scope>
    <source>
        <strain evidence="4 5">KCTC 52403</strain>
    </source>
</reference>